<dbReference type="InterPro" id="IPR000073">
    <property type="entry name" value="AB_hydrolase_1"/>
</dbReference>
<organism evidence="2 3">
    <name type="scientific">Phytophthora pseudosyringae</name>
    <dbReference type="NCBI Taxonomy" id="221518"/>
    <lineage>
        <taxon>Eukaryota</taxon>
        <taxon>Sar</taxon>
        <taxon>Stramenopiles</taxon>
        <taxon>Oomycota</taxon>
        <taxon>Peronosporomycetes</taxon>
        <taxon>Peronosporales</taxon>
        <taxon>Peronosporaceae</taxon>
        <taxon>Phytophthora</taxon>
    </lineage>
</organism>
<evidence type="ECO:0000259" key="1">
    <source>
        <dbReference type="Pfam" id="PF12697"/>
    </source>
</evidence>
<name>A0A8T1W170_9STRA</name>
<accession>A0A8T1W170</accession>
<dbReference type="Pfam" id="PF12697">
    <property type="entry name" value="Abhydrolase_6"/>
    <property type="match status" value="1"/>
</dbReference>
<sequence length="303" mass="33913">MKAATMAPVLLFAHGTNFCKEIWRPVERHLKALPLGQRASDVQFVSIDLPYHGAKRDDSFPALVDKDTPTVNHSASKFVTLSTEAIRLEVQQLRAQLGRRPIVGVGHSMGAAALWNVEAELPGTFGGLVLFEPFVEEPGTRDPKIQRYIFNLALNRQHRWETRQAAANYFENVKGFATWDRESLACWLEGAIVPERNGSEAVVLACHPTIEAAIYCGERLWLSESDMSSVACPVSIRSSDDSWLFDPAFFAGIEQKWPRIYKNHPSINHTTHNLIMEKPKECADAIHADLKDFGCFKSVLAKL</sequence>
<dbReference type="AlphaFoldDB" id="A0A8T1W170"/>
<dbReference type="Proteomes" id="UP000694044">
    <property type="component" value="Unassembled WGS sequence"/>
</dbReference>
<gene>
    <name evidence="2" type="ORF">PHYPSEUDO_014735</name>
</gene>
<protein>
    <recommendedName>
        <fullName evidence="1">AB hydrolase-1 domain-containing protein</fullName>
    </recommendedName>
</protein>
<comment type="caution">
    <text evidence="2">The sequence shown here is derived from an EMBL/GenBank/DDBJ whole genome shotgun (WGS) entry which is preliminary data.</text>
</comment>
<dbReference type="EMBL" id="JAGDFM010000086">
    <property type="protein sequence ID" value="KAG7387081.1"/>
    <property type="molecule type" value="Genomic_DNA"/>
</dbReference>
<keyword evidence="3" id="KW-1185">Reference proteome</keyword>
<dbReference type="OrthoDB" id="115372at2759"/>
<reference evidence="2" key="1">
    <citation type="submission" date="2021-02" db="EMBL/GenBank/DDBJ databases">
        <authorList>
            <person name="Palmer J.M."/>
        </authorList>
    </citation>
    <scope>NUCLEOTIDE SEQUENCE</scope>
    <source>
        <strain evidence="2">SCRP734</strain>
    </source>
</reference>
<feature type="domain" description="AB hydrolase-1" evidence="1">
    <location>
        <begin position="10"/>
        <end position="285"/>
    </location>
</feature>
<evidence type="ECO:0000313" key="2">
    <source>
        <dbReference type="EMBL" id="KAG7387081.1"/>
    </source>
</evidence>
<proteinExistence type="predicted"/>
<evidence type="ECO:0000313" key="3">
    <source>
        <dbReference type="Proteomes" id="UP000694044"/>
    </source>
</evidence>